<dbReference type="InterPro" id="IPR016039">
    <property type="entry name" value="Thiolase-like"/>
</dbReference>
<dbReference type="PROSITE" id="PS52004">
    <property type="entry name" value="KS3_2"/>
    <property type="match status" value="1"/>
</dbReference>
<dbReference type="InterPro" id="IPR009081">
    <property type="entry name" value="PP-bd_ACP"/>
</dbReference>
<dbReference type="Gene3D" id="3.10.129.110">
    <property type="entry name" value="Polyketide synthase dehydratase"/>
    <property type="match status" value="1"/>
</dbReference>
<dbReference type="InterPro" id="IPR032821">
    <property type="entry name" value="PKS_assoc"/>
</dbReference>
<dbReference type="Gene3D" id="3.30.70.3290">
    <property type="match status" value="1"/>
</dbReference>
<dbReference type="GO" id="GO:0006633">
    <property type="term" value="P:fatty acid biosynthetic process"/>
    <property type="evidence" value="ECO:0007669"/>
    <property type="project" value="InterPro"/>
</dbReference>
<dbReference type="Gene3D" id="3.40.50.720">
    <property type="entry name" value="NAD(P)-binding Rossmann-like Domain"/>
    <property type="match status" value="1"/>
</dbReference>
<dbReference type="Pfam" id="PF21089">
    <property type="entry name" value="PKS_DH_N"/>
    <property type="match status" value="1"/>
</dbReference>
<dbReference type="SMART" id="SM00825">
    <property type="entry name" value="PKS_KS"/>
    <property type="match status" value="1"/>
</dbReference>
<dbReference type="CDD" id="cd08956">
    <property type="entry name" value="KR_3_FAS_SDR_x"/>
    <property type="match status" value="1"/>
</dbReference>
<keyword evidence="4" id="KW-0597">Phosphoprotein</keyword>
<evidence type="ECO:0000256" key="8">
    <source>
        <dbReference type="ARBA" id="ARBA00023315"/>
    </source>
</evidence>
<dbReference type="InterPro" id="IPR014031">
    <property type="entry name" value="Ketoacyl_synth_C"/>
</dbReference>
<dbReference type="InterPro" id="IPR001227">
    <property type="entry name" value="Ac_transferase_dom_sf"/>
</dbReference>
<dbReference type="CDD" id="cd00833">
    <property type="entry name" value="PKS"/>
    <property type="match status" value="1"/>
</dbReference>
<feature type="region of interest" description="Disordered" evidence="10">
    <location>
        <begin position="1042"/>
        <end position="1063"/>
    </location>
</feature>
<evidence type="ECO:0000256" key="1">
    <source>
        <dbReference type="ARBA" id="ARBA00001957"/>
    </source>
</evidence>
<dbReference type="PANTHER" id="PTHR43775">
    <property type="entry name" value="FATTY ACID SYNTHASE"/>
    <property type="match status" value="1"/>
</dbReference>
<dbReference type="Pfam" id="PF14765">
    <property type="entry name" value="PS-DH"/>
    <property type="match status" value="1"/>
</dbReference>
<dbReference type="SUPFAM" id="SSF51735">
    <property type="entry name" value="NAD(P)-binding Rossmann-fold domains"/>
    <property type="match status" value="2"/>
</dbReference>
<dbReference type="InterPro" id="IPR049551">
    <property type="entry name" value="PKS_DH_C"/>
</dbReference>
<dbReference type="FunFam" id="3.40.47.10:FF:000019">
    <property type="entry name" value="Polyketide synthase type I"/>
    <property type="match status" value="1"/>
</dbReference>
<dbReference type="Pfam" id="PF00109">
    <property type="entry name" value="ketoacyl-synt"/>
    <property type="match status" value="1"/>
</dbReference>
<dbReference type="SUPFAM" id="SSF53901">
    <property type="entry name" value="Thiolase-like"/>
    <property type="match status" value="1"/>
</dbReference>
<feature type="domain" description="Ketosynthase family 3 (KS3)" evidence="12">
    <location>
        <begin position="33"/>
        <end position="460"/>
    </location>
</feature>
<dbReference type="InterPro" id="IPR013968">
    <property type="entry name" value="PKS_KR"/>
</dbReference>
<keyword evidence="7" id="KW-0511">Multifunctional enzyme</keyword>
<dbReference type="SMART" id="SM00826">
    <property type="entry name" value="PKS_DH"/>
    <property type="match status" value="1"/>
</dbReference>
<dbReference type="InterPro" id="IPR014030">
    <property type="entry name" value="Ketoacyl_synth_N"/>
</dbReference>
<dbReference type="GO" id="GO:0004312">
    <property type="term" value="F:fatty acid synthase activity"/>
    <property type="evidence" value="ECO:0007669"/>
    <property type="project" value="TreeGrafter"/>
</dbReference>
<dbReference type="InterPro" id="IPR014043">
    <property type="entry name" value="Acyl_transferase_dom"/>
</dbReference>
<evidence type="ECO:0000259" key="12">
    <source>
        <dbReference type="PROSITE" id="PS52004"/>
    </source>
</evidence>
<proteinExistence type="predicted"/>
<dbReference type="SUPFAM" id="SSF47336">
    <property type="entry name" value="ACP-like"/>
    <property type="match status" value="1"/>
</dbReference>
<evidence type="ECO:0000259" key="11">
    <source>
        <dbReference type="PROSITE" id="PS50075"/>
    </source>
</evidence>
<dbReference type="SUPFAM" id="SSF52151">
    <property type="entry name" value="FabD/lysophospholipase-like"/>
    <property type="match status" value="1"/>
</dbReference>
<dbReference type="InterPro" id="IPR006162">
    <property type="entry name" value="Ppantetheine_attach_site"/>
</dbReference>
<evidence type="ECO:0000256" key="2">
    <source>
        <dbReference type="ARBA" id="ARBA00004792"/>
    </source>
</evidence>
<evidence type="ECO:0000313" key="15">
    <source>
        <dbReference type="Proteomes" id="UP000199213"/>
    </source>
</evidence>
<dbReference type="Gene3D" id="3.40.47.10">
    <property type="match status" value="1"/>
</dbReference>
<dbReference type="SMART" id="SM00822">
    <property type="entry name" value="PKS_KR"/>
    <property type="match status" value="1"/>
</dbReference>
<dbReference type="InterPro" id="IPR015083">
    <property type="entry name" value="NorB/c/GfsB-D-like_docking"/>
</dbReference>
<evidence type="ECO:0000256" key="4">
    <source>
        <dbReference type="ARBA" id="ARBA00022553"/>
    </source>
</evidence>
<feature type="compositionally biased region" description="Acidic residues" evidence="10">
    <location>
        <begin position="466"/>
        <end position="480"/>
    </location>
</feature>
<dbReference type="InterPro" id="IPR016036">
    <property type="entry name" value="Malonyl_transacylase_ACP-bd"/>
</dbReference>
<dbReference type="Gene3D" id="1.10.1200.10">
    <property type="entry name" value="ACP-like"/>
    <property type="match status" value="1"/>
</dbReference>
<dbReference type="Pfam" id="PF00550">
    <property type="entry name" value="PP-binding"/>
    <property type="match status" value="1"/>
</dbReference>
<dbReference type="EMBL" id="FNFM01000017">
    <property type="protein sequence ID" value="SDK90898.1"/>
    <property type="molecule type" value="Genomic_DNA"/>
</dbReference>
<comment type="pathway">
    <text evidence="2">Antibiotic biosynthesis.</text>
</comment>
<dbReference type="InterPro" id="IPR050091">
    <property type="entry name" value="PKS_NRPS_Biosynth_Enz"/>
</dbReference>
<dbReference type="OrthoDB" id="9778690at2"/>
<evidence type="ECO:0000256" key="3">
    <source>
        <dbReference type="ARBA" id="ARBA00022450"/>
    </source>
</evidence>
<reference evidence="15" key="1">
    <citation type="submission" date="2016-10" db="EMBL/GenBank/DDBJ databases">
        <authorList>
            <person name="Varghese N."/>
            <person name="Submissions S."/>
        </authorList>
    </citation>
    <scope>NUCLEOTIDE SEQUENCE [LARGE SCALE GENOMIC DNA]</scope>
    <source>
        <strain evidence="15">DSM 45460</strain>
    </source>
</reference>
<evidence type="ECO:0000256" key="5">
    <source>
        <dbReference type="ARBA" id="ARBA00022679"/>
    </source>
</evidence>
<comment type="cofactor">
    <cofactor evidence="1">
        <name>pantetheine 4'-phosphate</name>
        <dbReference type="ChEBI" id="CHEBI:47942"/>
    </cofactor>
</comment>
<feature type="domain" description="Carrier" evidence="11">
    <location>
        <begin position="1678"/>
        <end position="1753"/>
    </location>
</feature>
<dbReference type="GO" id="GO:0031177">
    <property type="term" value="F:phosphopantetheine binding"/>
    <property type="evidence" value="ECO:0007669"/>
    <property type="project" value="InterPro"/>
</dbReference>
<dbReference type="InterPro" id="IPR020806">
    <property type="entry name" value="PKS_PP-bd"/>
</dbReference>
<evidence type="ECO:0000256" key="7">
    <source>
        <dbReference type="ARBA" id="ARBA00023268"/>
    </source>
</evidence>
<name>A0A1G9FR58_ACTMZ</name>
<dbReference type="Pfam" id="PF16197">
    <property type="entry name" value="KAsynt_C_assoc"/>
    <property type="match status" value="1"/>
</dbReference>
<dbReference type="PROSITE" id="PS00012">
    <property type="entry name" value="PHOSPHOPANTETHEINE"/>
    <property type="match status" value="1"/>
</dbReference>
<dbReference type="PROSITE" id="PS50075">
    <property type="entry name" value="CARRIER"/>
    <property type="match status" value="1"/>
</dbReference>
<evidence type="ECO:0000259" key="13">
    <source>
        <dbReference type="PROSITE" id="PS52019"/>
    </source>
</evidence>
<dbReference type="InterPro" id="IPR020841">
    <property type="entry name" value="PKS_Beta-ketoAc_synthase_dom"/>
</dbReference>
<feature type="region of interest" description="Disordered" evidence="10">
    <location>
        <begin position="1218"/>
        <end position="1267"/>
    </location>
</feature>
<dbReference type="PROSITE" id="PS52019">
    <property type="entry name" value="PKS_MFAS_DH"/>
    <property type="match status" value="1"/>
</dbReference>
<dbReference type="InterPro" id="IPR057326">
    <property type="entry name" value="KR_dom"/>
</dbReference>
<protein>
    <submittedName>
        <fullName evidence="14">Acyl transferase domain-containing protein</fullName>
    </submittedName>
</protein>
<dbReference type="InterPro" id="IPR049552">
    <property type="entry name" value="PKS_DH_N"/>
</dbReference>
<dbReference type="Pfam" id="PF02801">
    <property type="entry name" value="Ketoacyl-synt_C"/>
    <property type="match status" value="1"/>
</dbReference>
<keyword evidence="15" id="KW-1185">Reference proteome</keyword>
<evidence type="ECO:0000256" key="6">
    <source>
        <dbReference type="ARBA" id="ARBA00023194"/>
    </source>
</evidence>
<dbReference type="InterPro" id="IPR036736">
    <property type="entry name" value="ACP-like_sf"/>
</dbReference>
<dbReference type="SUPFAM" id="SSF55048">
    <property type="entry name" value="Probable ACP-binding domain of malonyl-CoA ACP transacylase"/>
    <property type="match status" value="1"/>
</dbReference>
<dbReference type="SMART" id="SM00827">
    <property type="entry name" value="PKS_AT"/>
    <property type="match status" value="1"/>
</dbReference>
<keyword evidence="8" id="KW-0012">Acyltransferase</keyword>
<dbReference type="GO" id="GO:0004315">
    <property type="term" value="F:3-oxoacyl-[acyl-carrier-protein] synthase activity"/>
    <property type="evidence" value="ECO:0007669"/>
    <property type="project" value="InterPro"/>
</dbReference>
<dbReference type="InterPro" id="IPR020807">
    <property type="entry name" value="PKS_DH"/>
</dbReference>
<dbReference type="InterPro" id="IPR036291">
    <property type="entry name" value="NAD(P)-bd_dom_sf"/>
</dbReference>
<dbReference type="Proteomes" id="UP000199213">
    <property type="component" value="Unassembled WGS sequence"/>
</dbReference>
<dbReference type="Pfam" id="PF08659">
    <property type="entry name" value="KR"/>
    <property type="match status" value="1"/>
</dbReference>
<gene>
    <name evidence="14" type="ORF">SAMN04487820_11710</name>
</gene>
<dbReference type="RefSeq" id="WP_092632801.1">
    <property type="nucleotide sequence ID" value="NZ_FNFM01000017.1"/>
</dbReference>
<dbReference type="InterPro" id="IPR049900">
    <property type="entry name" value="PKS_mFAS_DH"/>
</dbReference>
<dbReference type="SMART" id="SM00823">
    <property type="entry name" value="PKS_PP"/>
    <property type="match status" value="1"/>
</dbReference>
<dbReference type="InterPro" id="IPR018201">
    <property type="entry name" value="Ketoacyl_synth_AS"/>
</dbReference>
<keyword evidence="5 14" id="KW-0808">Transferase</keyword>
<dbReference type="InterPro" id="IPR042104">
    <property type="entry name" value="PKS_dehydratase_sf"/>
</dbReference>
<dbReference type="Pfam" id="PF00698">
    <property type="entry name" value="Acyl_transf_1"/>
    <property type="match status" value="1"/>
</dbReference>
<evidence type="ECO:0000256" key="9">
    <source>
        <dbReference type="PROSITE-ProRule" id="PRU01363"/>
    </source>
</evidence>
<accession>A0A1G9FR58</accession>
<dbReference type="SMART" id="SM01294">
    <property type="entry name" value="PKS_PP_betabranch"/>
    <property type="match status" value="1"/>
</dbReference>
<comment type="caution">
    <text evidence="9">Lacks conserved residue(s) required for the propagation of feature annotation.</text>
</comment>
<feature type="domain" description="PKS/mFAS DH" evidence="13">
    <location>
        <begin position="946"/>
        <end position="1224"/>
    </location>
</feature>
<feature type="region of interest" description="N-terminal hotdog fold" evidence="9">
    <location>
        <begin position="946"/>
        <end position="1069"/>
    </location>
</feature>
<feature type="region of interest" description="C-terminal hotdog fold" evidence="9">
    <location>
        <begin position="1083"/>
        <end position="1224"/>
    </location>
</feature>
<dbReference type="GO" id="GO:0033068">
    <property type="term" value="P:macrolide biosynthetic process"/>
    <property type="evidence" value="ECO:0007669"/>
    <property type="project" value="UniProtKB-ARBA"/>
</dbReference>
<evidence type="ECO:0000256" key="10">
    <source>
        <dbReference type="SAM" id="MobiDB-lite"/>
    </source>
</evidence>
<feature type="region of interest" description="Disordered" evidence="10">
    <location>
        <begin position="461"/>
        <end position="492"/>
    </location>
</feature>
<keyword evidence="3" id="KW-0596">Phosphopantetheine</keyword>
<dbReference type="InterPro" id="IPR016035">
    <property type="entry name" value="Acyl_Trfase/lysoPLipase"/>
</dbReference>
<sequence>MATDPELRTYLKRATAELKETKRRLADELHRNNEPIAIVSMAGRYPGGADTPEGLWRLLDEGRDGIGDFPDRPEWNVEDVYDPDPDAPGRSTTKEGGFLHDAGLFDPEFFGISPKEAERFDPQQRVLLETCWELLERARVPPSSLEGSLTGVYAGVMYNDYLSRLGHDNTNFDGHNVAAGAGSLVSGRIAYTLGLQGPAVSVDTACSSSLVTIHTAMQALRRGECDLALAGGVTVMATPSILIEFSRQYAAAPDGRCKPFSADANGVGWAEGCGMLLLERLSDARANGREVLAVLRSSATNQDGRSQGLIAPNGPSQERVMRAALTAAGLGPEDVDAVEAHGTGTTLGDPMEAHAVLATYGTGRGPETPLYLGSVKSNFGHTQAAAGAAGVMKMVLALRNERLPRSLYAEKPSTGVDWSTGHVRLLAEPVPWPRREERVRRAGVSSFGISGTNAHLVVEEAPLPPEPDEDGSDPTPDSELDTAPRALPTPLPLVLSGRGAEALRANAARLAECLAPRLAAAESDEAATALRDVAWSLVTTRDVHRERLALPVGGEDAVDALRSVAEGTMPSGAVRARGERSQVVFVFPGQGSQHPGMCRELLADRVFRRALDECDRALRPHTDFSVVELLEADDEAQREAMDRVTVVQPLLFAVAVALARLWQSRGVQPSGVLGHSQGEVAAAVVAGILSLADAARVVAVRSRLVEGLDGDGGMAGVGLPVEEVERRLAGRDGLSVATVNTTGSTGVAGDRAELERFMSELDAEGVFCRRIAVDYASHSPQVDPILDPIRRELAALAPGAGEVPIYSTVRGERLTGAELNGAYWADNLRHPVRLDRALTALAPGGRTAFLEISAHPLLAAPLRGDGHEAVVGSLVRDEDTRARLRIAAAELFAHGIPVDWNTVWDGSRARAVELPTYAFQREHYWLDVPETSRGDARTLGLESGEHPIVVARTELPDGGVLFSGSFEPTTHPWLFEQRVHETPVVPAAAVVELVLHAAVELGAGLTSLTVDSQWPLDDRRAWRVQLTVSPGYESGARSVVVRGRPRDAGEDEPWTTHANATLTGEESPDQALDALGEWPPAGAEPAAVETGDRLVGRGIDIGPAFPPVETVRNSGDTWFVEAPLPEDLATDVDSNGAASFRLHPALLETVVQTVAAHAIDTEGPLLPVEWRGVRLHAFAVTAVRARVTRVDDAEFRIELFDPIGSPVATVDRCSFRPVATEDLPQPPRRPASSLHRVETRPVPARQDPDEPKPVRVVRFPDFEPTPEGIREATRRGLALLQDSLAADAPEGERVVWVLRDAVTTGDDDHPPNPATAALWGLGRSFSAEHPEDGLVLLDTDTDRDEADLAGLVRRAPEEEHQLVERDGALTALRLVRASDSETGEDTAEESSLASGTVLVTGGTGGLARFTCHHLVARHGVRHLVLLSRSGKRAAGAEALVHELEAAGAETVTVTACDVGDRARLAEALGDIPPERPLTGVFHTAGVLDDGLIGDLTPERLDTVLRPKVDGALHLHELTENIQLSAFVLFSSVAGTIGGPGQANYAAANAALDALAERRAHRGFPALSLAWGVWSEAGLATELDEQLRKRLDRTGMLPIDRASGTALLDAALRGSTTVVTPAPIDTALLRRRVTTRPETVPVMLRSLIRGPLRRAADGRGTGSEPATRFERLPEAERAPALLEAVRGELAVVLGLSGASAVPSDRPVRELGLDSLMAVESRNRLAALVGAPLSANLLFDHPTPEDLAGVLGEKLGWGGGATRRNVSDEETRIRDLLATVPLARLRETGLLTPLLEVAEGAGIEDTGDSTEAGEIDSMNVDDLLRLVDEEQGE</sequence>
<dbReference type="PANTHER" id="PTHR43775:SF51">
    <property type="entry name" value="INACTIVE PHENOLPHTHIOCEROL SYNTHESIS POLYKETIDE SYNTHASE TYPE I PKS1-RELATED"/>
    <property type="match status" value="1"/>
</dbReference>
<dbReference type="Pfam" id="PF08990">
    <property type="entry name" value="Docking"/>
    <property type="match status" value="1"/>
</dbReference>
<organism evidence="14 15">
    <name type="scientific">Actinopolyspora mzabensis</name>
    <dbReference type="NCBI Taxonomy" id="995066"/>
    <lineage>
        <taxon>Bacteria</taxon>
        <taxon>Bacillati</taxon>
        <taxon>Actinomycetota</taxon>
        <taxon>Actinomycetes</taxon>
        <taxon>Actinopolysporales</taxon>
        <taxon>Actinopolysporaceae</taxon>
        <taxon>Actinopolyspora</taxon>
    </lineage>
</organism>
<feature type="compositionally biased region" description="Basic and acidic residues" evidence="10">
    <location>
        <begin position="1246"/>
        <end position="1261"/>
    </location>
</feature>
<dbReference type="Gene3D" id="3.40.366.10">
    <property type="entry name" value="Malonyl-Coenzyme A Acyl Carrier Protein, domain 2"/>
    <property type="match status" value="1"/>
</dbReference>
<dbReference type="PROSITE" id="PS00606">
    <property type="entry name" value="KS3_1"/>
    <property type="match status" value="1"/>
</dbReference>
<keyword evidence="6" id="KW-0045">Antibiotic biosynthesis</keyword>
<evidence type="ECO:0000313" key="14">
    <source>
        <dbReference type="EMBL" id="SDK90898.1"/>
    </source>
</evidence>